<dbReference type="Pfam" id="PF00155">
    <property type="entry name" value="Aminotran_1_2"/>
    <property type="match status" value="1"/>
</dbReference>
<dbReference type="GO" id="GO:0006520">
    <property type="term" value="P:amino acid metabolic process"/>
    <property type="evidence" value="ECO:0007669"/>
    <property type="project" value="InterPro"/>
</dbReference>
<comment type="caution">
    <text evidence="10">The sequence shown here is derived from an EMBL/GenBank/DDBJ whole genome shotgun (WGS) entry which is preliminary data.</text>
</comment>
<dbReference type="Proteomes" id="UP000242015">
    <property type="component" value="Unassembled WGS sequence"/>
</dbReference>
<dbReference type="InterPro" id="IPR050596">
    <property type="entry name" value="AspAT/PAT-like"/>
</dbReference>
<dbReference type="PROSITE" id="PS00105">
    <property type="entry name" value="AA_TRANSFER_CLASS_1"/>
    <property type="match status" value="1"/>
</dbReference>
<sequence>MVCGYYGFSFLVCVGELSLSLIVFLVCTSGVSSLEVKDLSERVKMLPVSAVRVLSDSAKSTDVIRLTAGDPDFKTPKHIVDAALREAEEGLTHYTSSAGLPQLREAIARKLRVENALSYDPMKQIAVTNGGTGALALTFLALLNPGDRVLIPDPGWTNYKPMIIAAGGEAIGYPLRRADGFKPNISEIEAMVTDRIKVIVVNTPSNPTGAVYDKDLLGELVELAVKKNLYIVSDEVYEKVIFDGHSHVSTAALPGAFERTITVNSLSKTYAMTGWRVGYAAGPEKVVSAISALNSALNSCPSSVSQAAAIAAINGPQDVVDKMVQEYRNRRNYFIASLNEIPGVEALRPAGAFYAFADFSSIEKSSVKMNQRLLSEARVVGIPGSAFGNAGEGYIRFSFASSMEELKEAVNRMTVTFRRG</sequence>
<name>A0A2R6CBW6_9ARCH</name>
<dbReference type="CDD" id="cd00609">
    <property type="entry name" value="AAT_like"/>
    <property type="match status" value="1"/>
</dbReference>
<reference evidence="10 11" key="1">
    <citation type="submission" date="2017-04" db="EMBL/GenBank/DDBJ databases">
        <title>Novel microbial lineages endemic to geothermal iron-oxide mats fill important gaps in the evolutionary history of Archaea.</title>
        <authorList>
            <person name="Jay Z.J."/>
            <person name="Beam J.P."/>
            <person name="Dlakic M."/>
            <person name="Rusch D.B."/>
            <person name="Kozubal M.A."/>
            <person name="Inskeep W.P."/>
        </authorList>
    </citation>
    <scope>NUCLEOTIDE SEQUENCE [LARGE SCALE GENOMIC DNA]</scope>
    <source>
        <strain evidence="10">BE_D</strain>
    </source>
</reference>
<evidence type="ECO:0000256" key="6">
    <source>
        <dbReference type="ARBA" id="ARBA00022898"/>
    </source>
</evidence>
<evidence type="ECO:0000256" key="3">
    <source>
        <dbReference type="ARBA" id="ARBA00011738"/>
    </source>
</evidence>
<dbReference type="FunFam" id="3.40.640.10:FF:000033">
    <property type="entry name" value="Aspartate aminotransferase"/>
    <property type="match status" value="1"/>
</dbReference>
<keyword evidence="8" id="KW-0812">Transmembrane</keyword>
<evidence type="ECO:0000313" key="10">
    <source>
        <dbReference type="EMBL" id="PSO08379.1"/>
    </source>
</evidence>
<dbReference type="PANTHER" id="PTHR46383:SF1">
    <property type="entry name" value="ASPARTATE AMINOTRANSFERASE"/>
    <property type="match status" value="1"/>
</dbReference>
<evidence type="ECO:0000256" key="8">
    <source>
        <dbReference type="SAM" id="Phobius"/>
    </source>
</evidence>
<evidence type="ECO:0000256" key="2">
    <source>
        <dbReference type="ARBA" id="ARBA00007441"/>
    </source>
</evidence>
<dbReference type="InterPro" id="IPR015422">
    <property type="entry name" value="PyrdxlP-dep_Trfase_small"/>
</dbReference>
<gene>
    <name evidence="10" type="ORF">B9Q04_05830</name>
</gene>
<dbReference type="AlphaFoldDB" id="A0A2R6CBW6"/>
<keyword evidence="5 7" id="KW-0808">Transferase</keyword>
<comment type="similarity">
    <text evidence="2 7">Belongs to the class-I pyridoxal-phosphate-dependent aminotransferase family.</text>
</comment>
<feature type="domain" description="Aminotransferase class I/classII large" evidence="9">
    <location>
        <begin position="61"/>
        <end position="412"/>
    </location>
</feature>
<proteinExistence type="inferred from homology"/>
<keyword evidence="8" id="KW-0472">Membrane</keyword>
<dbReference type="InterPro" id="IPR004839">
    <property type="entry name" value="Aminotransferase_I/II_large"/>
</dbReference>
<dbReference type="EMBL" id="NEXF01000098">
    <property type="protein sequence ID" value="PSO08379.1"/>
    <property type="molecule type" value="Genomic_DNA"/>
</dbReference>
<comment type="subunit">
    <text evidence="3">Homodimer.</text>
</comment>
<dbReference type="PANTHER" id="PTHR46383">
    <property type="entry name" value="ASPARTATE AMINOTRANSFERASE"/>
    <property type="match status" value="1"/>
</dbReference>
<accession>A0A2R6CBW6</accession>
<dbReference type="GO" id="GO:0030170">
    <property type="term" value="F:pyridoxal phosphate binding"/>
    <property type="evidence" value="ECO:0007669"/>
    <property type="project" value="InterPro"/>
</dbReference>
<dbReference type="PRINTS" id="PR00753">
    <property type="entry name" value="ACCSYNTHASE"/>
</dbReference>
<keyword evidence="4 7" id="KW-0032">Aminotransferase</keyword>
<evidence type="ECO:0000256" key="1">
    <source>
        <dbReference type="ARBA" id="ARBA00001933"/>
    </source>
</evidence>
<dbReference type="SUPFAM" id="SSF53383">
    <property type="entry name" value="PLP-dependent transferases"/>
    <property type="match status" value="1"/>
</dbReference>
<evidence type="ECO:0000256" key="4">
    <source>
        <dbReference type="ARBA" id="ARBA00022576"/>
    </source>
</evidence>
<keyword evidence="6" id="KW-0663">Pyridoxal phosphate</keyword>
<dbReference type="EC" id="2.6.1.-" evidence="7"/>
<dbReference type="InterPro" id="IPR015421">
    <property type="entry name" value="PyrdxlP-dep_Trfase_major"/>
</dbReference>
<evidence type="ECO:0000259" key="9">
    <source>
        <dbReference type="Pfam" id="PF00155"/>
    </source>
</evidence>
<dbReference type="GO" id="GO:0008483">
    <property type="term" value="F:transaminase activity"/>
    <property type="evidence" value="ECO:0007669"/>
    <property type="project" value="UniProtKB-KW"/>
</dbReference>
<dbReference type="InterPro" id="IPR015424">
    <property type="entry name" value="PyrdxlP-dep_Trfase"/>
</dbReference>
<organism evidence="10 11">
    <name type="scientific">Candidatus Marsarchaeota G2 archaeon BE_D</name>
    <dbReference type="NCBI Taxonomy" id="1978158"/>
    <lineage>
        <taxon>Archaea</taxon>
        <taxon>Candidatus Marsarchaeota</taxon>
        <taxon>Candidatus Marsarchaeota group 2</taxon>
    </lineage>
</organism>
<protein>
    <recommendedName>
        <fullName evidence="7">Aminotransferase</fullName>
        <ecNumber evidence="7">2.6.1.-</ecNumber>
    </recommendedName>
</protein>
<dbReference type="Gene3D" id="3.40.640.10">
    <property type="entry name" value="Type I PLP-dependent aspartate aminotransferase-like (Major domain)"/>
    <property type="match status" value="1"/>
</dbReference>
<evidence type="ECO:0000313" key="11">
    <source>
        <dbReference type="Proteomes" id="UP000242015"/>
    </source>
</evidence>
<dbReference type="Gene3D" id="3.90.1150.10">
    <property type="entry name" value="Aspartate Aminotransferase, domain 1"/>
    <property type="match status" value="1"/>
</dbReference>
<feature type="transmembrane region" description="Helical" evidence="8">
    <location>
        <begin position="6"/>
        <end position="27"/>
    </location>
</feature>
<keyword evidence="8" id="KW-1133">Transmembrane helix</keyword>
<comment type="cofactor">
    <cofactor evidence="1 7">
        <name>pyridoxal 5'-phosphate</name>
        <dbReference type="ChEBI" id="CHEBI:597326"/>
    </cofactor>
</comment>
<evidence type="ECO:0000256" key="7">
    <source>
        <dbReference type="RuleBase" id="RU000481"/>
    </source>
</evidence>
<evidence type="ECO:0000256" key="5">
    <source>
        <dbReference type="ARBA" id="ARBA00022679"/>
    </source>
</evidence>
<dbReference type="InterPro" id="IPR004838">
    <property type="entry name" value="NHTrfase_class1_PyrdxlP-BS"/>
</dbReference>